<dbReference type="SMART" id="SM00869">
    <property type="entry name" value="Autotransporter"/>
    <property type="match status" value="1"/>
</dbReference>
<proteinExistence type="predicted"/>
<organism evidence="4 5">
    <name type="scientific">Termitidicoccus mucosus</name>
    <dbReference type="NCBI Taxonomy" id="1184151"/>
    <lineage>
        <taxon>Bacteria</taxon>
        <taxon>Pseudomonadati</taxon>
        <taxon>Verrucomicrobiota</taxon>
        <taxon>Opitutia</taxon>
        <taxon>Opitutales</taxon>
        <taxon>Opitutaceae</taxon>
        <taxon>Termitidicoccus</taxon>
    </lineage>
</organism>
<dbReference type="Pfam" id="PF03797">
    <property type="entry name" value="Autotransporter"/>
    <property type="match status" value="1"/>
</dbReference>
<dbReference type="Gene3D" id="2.160.20.20">
    <property type="match status" value="1"/>
</dbReference>
<dbReference type="STRING" id="1184151.AW736_12040"/>
<feature type="domain" description="Autotransporter" evidence="3">
    <location>
        <begin position="1583"/>
        <end position="1864"/>
    </location>
</feature>
<keyword evidence="1 2" id="KW-0732">Signal</keyword>
<dbReference type="Gene3D" id="2.40.128.130">
    <property type="entry name" value="Autotransporter beta-domain"/>
    <property type="match status" value="1"/>
</dbReference>
<sequence>MKIPNFFSLALLTALSVTLPAQQFPPVTGTTIFSADTIFDGMGTTHLRQQNSGNITWLIADDVTVTVKNSYLDGGTNSVAGGMLRLANNTIFRIDPLDTNGRVIFDNNMAPGWAGVIYVGSNAKLYITNAEFLGNYSTLRNDGGGALGGDTNSYIELVNTYFEGNNARAGGAISAYGELRMTSGTFVDNYTIRVNVASLGYGGAIRLGNGSGAPRSVLRDVAFSRNVGVKGGGALAVQGNHSAELTDATAFTNNAAGLGGAIYNDVDASVANVTGIMLRYTGTSGVTNFSYTGNVAKGAFVTTDADLAAMLTGTMPFTPAAKGGGFYFSNAVTSKLQFDIADGVTVTIGNAGNPAAWDSFATADASGTTALIELTGTGASAGTLILHADNSYFQGTVNVGAGSLILGNQNASLGGAITVASGATLGGSGTLVTYKQNDTVFAGRTSLTLATGARLAPGTDTAADAETLHVLGGVTASAGAIFSHDLFDSGSASRLLADSIDLTGAATVNLGLLATGSFVLMEWTGAGLDAADLGNLSLTVDGAINNSRSIAALSLSGNQLVVTNTVNNLVMRWTGGEGSRWMRRPSIAQKNWADAGGSAENRFFNADTVVFDGTADAANAGNRDITIEAGGVVVSGMEVSGTARYVFRGEGGIEADAGVVGSASFAPTGKLIKSGAGELVFANTAPNIFQGGIEIAGGVIAFDHAAQLGSGTGGIMFTDSATLRASGMITGTLTGGVGIAAGRTAGLEVEPGGALVYGGTLVAGGTDSVWRKTGAGSLLIAGDNSSNIGAVAVDAGAVLVAESAAALGGKITVGSGAVLGGVGAAGNGGSVQIASGGILEAGVDTAQSGTLTVYNLELTSGAVLKFDLFKEADGAYRKSDRIYDAGASAISGSNIIDLTSFASGTFNLGNLAAVAADGRVTLSGMTLPTGGRLSAELSGTGGVLELVMAADQSRVMTWTGSGGSTWNLANTNWTDNGAVNQYSYGDRVLFAGATNQSILIDAGEVRVADMAVGGDADLTFTGGGIHAAADNVQDDGSGGFLITDATGKLTKTGNGVLTFANGKNTFRGGIDLDGGVIAISNGNQLTTSASTGITFTGNAVLRATANLTLDGDLTIDTGKTGVVDSGDHTMTLKGTISGTTDATFAKDGAGTLLLDTDLSDFSGTLTVLGGTLRAGAADSLTNGNQAAIVVNAGATLDLDGNNQSLTNLTGAGEIALGSAELTYTVADTSDWETFAGSFTGSGSVIKTGDGKWTLSGSSSHTGGTILHAGELGLASNNALGTGALKIESLTAKLHIDANGLLIPNDISSSAATLTVETNGHDAELSGKITASSVVLDGTGTLALSGNNTYNSLTVNIPLAIARRAESISGAVHIGNGSMLEFRDISSGQVLSNIAGDRVLFTSSTLSLLGANNLRALDITAGSRVTSVSTGALGGVGANITVRDGAWLTISNPGTTGGNMSVDGGTIVFSAPWEMSSLALSGTLAFTNGGEIRLDGILPTGIYTAAIAYGGITNLPDYDPHQGSMLMVADIVHGDTLVITAYNKALEPGKDIAVGFDAMRASASAIRSHVDEHFIVPLTGGGADSSSENSLWFRALASFAEHEASLGYLGYSENTYAGILGYDWISTGRLMLGGYAGFFSTELETDNNATTDMDLPIVGIYGAIRRGNFYAGADISFGMGSADTCRREDHGNTVKGTYDLDTFSGGVEAGYVLSVFARSHFRPSIGLQYTSVSFRDYTESGKGGVRIDNVRTDMLESVVRLDLSHEFKGPWGRPGMLDLGVGWRQNLNNQQSTIQATLVDYPAAKFQIRGDDYDSTHISARLGFRLAFTKRTVCSLAYEYDCAPFGTMQIATRRDSFWASVRHSW</sequence>
<dbReference type="SUPFAM" id="SSF51126">
    <property type="entry name" value="Pectin lyase-like"/>
    <property type="match status" value="2"/>
</dbReference>
<dbReference type="Pfam" id="PF12951">
    <property type="entry name" value="PATR"/>
    <property type="match status" value="6"/>
</dbReference>
<keyword evidence="5" id="KW-1185">Reference proteome</keyword>
<feature type="chain" id="PRO_5008089005" description="Autotransporter domain-containing protein" evidence="2">
    <location>
        <begin position="24"/>
        <end position="1864"/>
    </location>
</feature>
<dbReference type="EMBL" id="LRRQ01000081">
    <property type="protein sequence ID" value="OAM89705.1"/>
    <property type="molecule type" value="Genomic_DNA"/>
</dbReference>
<dbReference type="InterPro" id="IPR013425">
    <property type="entry name" value="Autotrns_rpt"/>
</dbReference>
<feature type="signal peptide" evidence="2">
    <location>
        <begin position="1"/>
        <end position="23"/>
    </location>
</feature>
<gene>
    <name evidence="4" type="ORF">AW736_12040</name>
</gene>
<evidence type="ECO:0000256" key="2">
    <source>
        <dbReference type="SAM" id="SignalP"/>
    </source>
</evidence>
<name>A0A178IKC6_9BACT</name>
<protein>
    <recommendedName>
        <fullName evidence="3">Autotransporter domain-containing protein</fullName>
    </recommendedName>
</protein>
<evidence type="ECO:0000313" key="5">
    <source>
        <dbReference type="Proteomes" id="UP000078486"/>
    </source>
</evidence>
<dbReference type="InterPro" id="IPR011050">
    <property type="entry name" value="Pectin_lyase_fold/virulence"/>
</dbReference>
<evidence type="ECO:0000256" key="1">
    <source>
        <dbReference type="ARBA" id="ARBA00022729"/>
    </source>
</evidence>
<dbReference type="NCBIfam" id="TIGR02601">
    <property type="entry name" value="autotrns_rpt"/>
    <property type="match status" value="3"/>
</dbReference>
<dbReference type="Proteomes" id="UP000078486">
    <property type="component" value="Unassembled WGS sequence"/>
</dbReference>
<dbReference type="RefSeq" id="WP_068770482.1">
    <property type="nucleotide sequence ID" value="NZ_CP109796.1"/>
</dbReference>
<dbReference type="InterPro" id="IPR005546">
    <property type="entry name" value="Autotransporte_beta"/>
</dbReference>
<dbReference type="InterPro" id="IPR012332">
    <property type="entry name" value="Autotransporter_pectin_lyase_C"/>
</dbReference>
<reference evidence="4 5" key="1">
    <citation type="submission" date="2016-01" db="EMBL/GenBank/DDBJ databases">
        <title>High potential of lignocellulose degradation of a new Verrucomicrobia species.</title>
        <authorList>
            <person name="Wang Y."/>
            <person name="Shi Y."/>
            <person name="Qiu Z."/>
            <person name="Liu S."/>
            <person name="Yang H."/>
        </authorList>
    </citation>
    <scope>NUCLEOTIDE SEQUENCE [LARGE SCALE GENOMIC DNA]</scope>
    <source>
        <strain evidence="4 5">TSB47</strain>
    </source>
</reference>
<dbReference type="SUPFAM" id="SSF103515">
    <property type="entry name" value="Autotransporter"/>
    <property type="match status" value="1"/>
</dbReference>
<dbReference type="OrthoDB" id="200454at2"/>
<accession>A0A178IKC6</accession>
<evidence type="ECO:0000259" key="3">
    <source>
        <dbReference type="PROSITE" id="PS51208"/>
    </source>
</evidence>
<dbReference type="InterPro" id="IPR036709">
    <property type="entry name" value="Autotransporte_beta_dom_sf"/>
</dbReference>
<dbReference type="PROSITE" id="PS51208">
    <property type="entry name" value="AUTOTRANSPORTER"/>
    <property type="match status" value="1"/>
</dbReference>
<comment type="caution">
    <text evidence="4">The sequence shown here is derived from an EMBL/GenBank/DDBJ whole genome shotgun (WGS) entry which is preliminary data.</text>
</comment>
<evidence type="ECO:0000313" key="4">
    <source>
        <dbReference type="EMBL" id="OAM89705.1"/>
    </source>
</evidence>